<feature type="region of interest" description="Disordered" evidence="4">
    <location>
        <begin position="124"/>
        <end position="147"/>
    </location>
</feature>
<dbReference type="InterPro" id="IPR008271">
    <property type="entry name" value="Ser/Thr_kinase_AS"/>
</dbReference>
<dbReference type="SMART" id="SM00220">
    <property type="entry name" value="S_TKc"/>
    <property type="match status" value="1"/>
</dbReference>
<proteinExistence type="predicted"/>
<evidence type="ECO:0000259" key="5">
    <source>
        <dbReference type="PROSITE" id="PS50011"/>
    </source>
</evidence>
<organism evidence="6 7">
    <name type="scientific">Candida verbasci</name>
    <dbReference type="NCBI Taxonomy" id="1227364"/>
    <lineage>
        <taxon>Eukaryota</taxon>
        <taxon>Fungi</taxon>
        <taxon>Dikarya</taxon>
        <taxon>Ascomycota</taxon>
        <taxon>Saccharomycotina</taxon>
        <taxon>Pichiomycetes</taxon>
        <taxon>Debaryomycetaceae</taxon>
        <taxon>Candida/Lodderomyces clade</taxon>
        <taxon>Candida</taxon>
    </lineage>
</organism>
<dbReference type="Pfam" id="PF00069">
    <property type="entry name" value="Pkinase"/>
    <property type="match status" value="1"/>
</dbReference>
<feature type="region of interest" description="Disordered" evidence="4">
    <location>
        <begin position="427"/>
        <end position="453"/>
    </location>
</feature>
<protein>
    <recommendedName>
        <fullName evidence="5">Protein kinase domain-containing protein</fullName>
    </recommendedName>
</protein>
<dbReference type="GO" id="GO:0004674">
    <property type="term" value="F:protein serine/threonine kinase activity"/>
    <property type="evidence" value="ECO:0007669"/>
    <property type="project" value="TreeGrafter"/>
</dbReference>
<dbReference type="PROSITE" id="PS00107">
    <property type="entry name" value="PROTEIN_KINASE_ATP"/>
    <property type="match status" value="1"/>
</dbReference>
<comment type="caution">
    <text evidence="6">The sequence shown here is derived from an EMBL/GenBank/DDBJ whole genome shotgun (WGS) entry which is preliminary data.</text>
</comment>
<reference evidence="6" key="1">
    <citation type="submission" date="2022-12" db="EMBL/GenBank/DDBJ databases">
        <authorList>
            <person name="Brejova B."/>
        </authorList>
    </citation>
    <scope>NUCLEOTIDE SEQUENCE</scope>
</reference>
<dbReference type="OrthoDB" id="410920at2759"/>
<dbReference type="EMBL" id="CANTUO010000005">
    <property type="protein sequence ID" value="CAI5760067.1"/>
    <property type="molecule type" value="Genomic_DNA"/>
</dbReference>
<dbReference type="GO" id="GO:0035556">
    <property type="term" value="P:intracellular signal transduction"/>
    <property type="evidence" value="ECO:0007669"/>
    <property type="project" value="TreeGrafter"/>
</dbReference>
<dbReference type="Gene3D" id="3.30.200.20">
    <property type="entry name" value="Phosphorylase Kinase, domain 1"/>
    <property type="match status" value="1"/>
</dbReference>
<dbReference type="SUPFAM" id="SSF56112">
    <property type="entry name" value="Protein kinase-like (PK-like)"/>
    <property type="match status" value="1"/>
</dbReference>
<gene>
    <name evidence="6" type="ORF">CANVERA_P4579</name>
</gene>
<dbReference type="GO" id="GO:0030447">
    <property type="term" value="P:filamentous growth"/>
    <property type="evidence" value="ECO:0007669"/>
    <property type="project" value="UniProtKB-ARBA"/>
</dbReference>
<dbReference type="InterPro" id="IPR011009">
    <property type="entry name" value="Kinase-like_dom_sf"/>
</dbReference>
<name>A0A9W4XC10_9ASCO</name>
<dbReference type="PROSITE" id="PS50011">
    <property type="entry name" value="PROTEIN_KINASE_DOM"/>
    <property type="match status" value="1"/>
</dbReference>
<evidence type="ECO:0000256" key="2">
    <source>
        <dbReference type="ARBA" id="ARBA00022840"/>
    </source>
</evidence>
<dbReference type="GO" id="GO:0005524">
    <property type="term" value="F:ATP binding"/>
    <property type="evidence" value="ECO:0007669"/>
    <property type="project" value="UniProtKB-UniRule"/>
</dbReference>
<dbReference type="InterPro" id="IPR017441">
    <property type="entry name" value="Protein_kinase_ATP_BS"/>
</dbReference>
<keyword evidence="1 3" id="KW-0547">Nucleotide-binding</keyword>
<dbReference type="AlphaFoldDB" id="A0A9W4XC10"/>
<evidence type="ECO:0000313" key="6">
    <source>
        <dbReference type="EMBL" id="CAI5760067.1"/>
    </source>
</evidence>
<feature type="compositionally biased region" description="Low complexity" evidence="4">
    <location>
        <begin position="136"/>
        <end position="147"/>
    </location>
</feature>
<feature type="compositionally biased region" description="Polar residues" evidence="4">
    <location>
        <begin position="427"/>
        <end position="442"/>
    </location>
</feature>
<dbReference type="PROSITE" id="PS00108">
    <property type="entry name" value="PROTEIN_KINASE_ST"/>
    <property type="match status" value="1"/>
</dbReference>
<keyword evidence="7" id="KW-1185">Reference proteome</keyword>
<feature type="region of interest" description="Disordered" evidence="4">
    <location>
        <begin position="1"/>
        <end position="27"/>
    </location>
</feature>
<keyword evidence="2 3" id="KW-0067">ATP-binding</keyword>
<accession>A0A9W4XC10</accession>
<evidence type="ECO:0000256" key="4">
    <source>
        <dbReference type="SAM" id="MobiDB-lite"/>
    </source>
</evidence>
<dbReference type="InterPro" id="IPR000719">
    <property type="entry name" value="Prot_kinase_dom"/>
</dbReference>
<sequence>MKLSPPNLTIDIPIKDNETPPKSLETPLQHKSIKSLNSILGPPLNIETSTNTTSNSTFEKITQLPTPILSNGSFSNISSQPILSSPPREYKINNNSSPRVISDYKPPIRHNSLKLKSRIVSNPLVSTQQSRTKNDSSSSSIESPLTPSTSPILISKNFTTEIFYSSKLNCSFHFVKQLGMGNFSTVILARENTSGLEIAIKVISIPTESKNQIYNFKSFIRRELNILKFLNNHPCVSRLIDYSITLKISKEEIENDLIEEDSPNVDDIMDMDNNEQLIFMNCCQGGNLLNFLLENNQSKNNLIYWIYAKRIICEILITIAYLHKHNIIHRDIKLENILLLYNLNQIETIFGNNQSMETAFINISDFGLSKRLKAPDQLLSTRCGSQDYIAPEILMGLQYNGKLTDAWSVGVLIYSILENKLPFDNQPQSNTNSSYHDQNRISPSVLKRRRSKKNSPAHRIAMIDWEWIKINEDYIDNEPNVMIKQIIKDLKKLVELLLVKKSERLTLEQLIQKFDWISATVPEFIRTK</sequence>
<feature type="domain" description="Protein kinase" evidence="5">
    <location>
        <begin position="172"/>
        <end position="517"/>
    </location>
</feature>
<evidence type="ECO:0000256" key="1">
    <source>
        <dbReference type="ARBA" id="ARBA00022741"/>
    </source>
</evidence>
<evidence type="ECO:0000313" key="7">
    <source>
        <dbReference type="Proteomes" id="UP001152885"/>
    </source>
</evidence>
<dbReference type="PANTHER" id="PTHR24346">
    <property type="entry name" value="MAP/MICROTUBULE AFFINITY-REGULATING KINASE"/>
    <property type="match status" value="1"/>
</dbReference>
<dbReference type="GO" id="GO:0005737">
    <property type="term" value="C:cytoplasm"/>
    <property type="evidence" value="ECO:0007669"/>
    <property type="project" value="TreeGrafter"/>
</dbReference>
<evidence type="ECO:0000256" key="3">
    <source>
        <dbReference type="PROSITE-ProRule" id="PRU10141"/>
    </source>
</evidence>
<feature type="binding site" evidence="3">
    <location>
        <position position="201"/>
    </location>
    <ligand>
        <name>ATP</name>
        <dbReference type="ChEBI" id="CHEBI:30616"/>
    </ligand>
</feature>
<dbReference type="Gene3D" id="1.10.510.10">
    <property type="entry name" value="Transferase(Phosphotransferase) domain 1"/>
    <property type="match status" value="1"/>
</dbReference>
<dbReference type="PANTHER" id="PTHR24346:SF30">
    <property type="entry name" value="MATERNAL EMBRYONIC LEUCINE ZIPPER KINASE"/>
    <property type="match status" value="1"/>
</dbReference>
<dbReference type="Proteomes" id="UP001152885">
    <property type="component" value="Unassembled WGS sequence"/>
</dbReference>